<dbReference type="SUPFAM" id="SSF51604">
    <property type="entry name" value="Enolase C-terminal domain-like"/>
    <property type="match status" value="1"/>
</dbReference>
<keyword evidence="1" id="KW-0479">Metal-binding</keyword>
<dbReference type="SFLD" id="SFLDG00180">
    <property type="entry name" value="muconate_cycloisomerase"/>
    <property type="match status" value="1"/>
</dbReference>
<evidence type="ECO:0000259" key="4">
    <source>
        <dbReference type="SMART" id="SM00922"/>
    </source>
</evidence>
<dbReference type="Gene3D" id="3.20.20.120">
    <property type="entry name" value="Enolase-like C-terminal domain"/>
    <property type="match status" value="1"/>
</dbReference>
<dbReference type="Pfam" id="PF13378">
    <property type="entry name" value="MR_MLE_C"/>
    <property type="match status" value="1"/>
</dbReference>
<dbReference type="PANTHER" id="PTHR48073:SF2">
    <property type="entry name" value="O-SUCCINYLBENZOATE SYNTHASE"/>
    <property type="match status" value="1"/>
</dbReference>
<keyword evidence="3" id="KW-0456">Lyase</keyword>
<dbReference type="PANTHER" id="PTHR48073">
    <property type="entry name" value="O-SUCCINYLBENZOATE SYNTHASE-RELATED"/>
    <property type="match status" value="1"/>
</dbReference>
<dbReference type="EMBL" id="JBBYHS010000012">
    <property type="protein sequence ID" value="MEL1254632.1"/>
    <property type="molecule type" value="Genomic_DNA"/>
</dbReference>
<proteinExistence type="predicted"/>
<dbReference type="CDD" id="cd03320">
    <property type="entry name" value="OSBS"/>
    <property type="match status" value="1"/>
</dbReference>
<protein>
    <submittedName>
        <fullName evidence="5">O-succinylbenzoate synthase</fullName>
    </submittedName>
</protein>
<gene>
    <name evidence="5" type="ORF">AAEO57_12650</name>
</gene>
<evidence type="ECO:0000313" key="5">
    <source>
        <dbReference type="EMBL" id="MEL1254632.1"/>
    </source>
</evidence>
<keyword evidence="2" id="KW-0460">Magnesium</keyword>
<dbReference type="Pfam" id="PF21508">
    <property type="entry name" value="MenC_N"/>
    <property type="match status" value="1"/>
</dbReference>
<dbReference type="SFLD" id="SFLDS00001">
    <property type="entry name" value="Enolase"/>
    <property type="match status" value="1"/>
</dbReference>
<dbReference type="InterPro" id="IPR041338">
    <property type="entry name" value="OSBS_N"/>
</dbReference>
<evidence type="ECO:0000313" key="6">
    <source>
        <dbReference type="Proteomes" id="UP001485226"/>
    </source>
</evidence>
<keyword evidence="6" id="KW-1185">Reference proteome</keyword>
<reference evidence="5 6" key="1">
    <citation type="submission" date="2024-04" db="EMBL/GenBank/DDBJ databases">
        <title>Flavobacterium sp. DGU38 16S ribosomal RNA gene Genome sequencing and assembly.</title>
        <authorList>
            <person name="Park S."/>
        </authorList>
    </citation>
    <scope>NUCLEOTIDE SEQUENCE [LARGE SCALE GENOMIC DNA]</scope>
    <source>
        <strain evidence="5 6">DGU38</strain>
    </source>
</reference>
<organism evidence="5 6">
    <name type="scientific">Flavobacterium calami</name>
    <dbReference type="NCBI Taxonomy" id="3139144"/>
    <lineage>
        <taxon>Bacteria</taxon>
        <taxon>Pseudomonadati</taxon>
        <taxon>Bacteroidota</taxon>
        <taxon>Flavobacteriia</taxon>
        <taxon>Flavobacteriales</taxon>
        <taxon>Flavobacteriaceae</taxon>
        <taxon>Flavobacterium</taxon>
    </lineage>
</organism>
<dbReference type="PROSITE" id="PS00909">
    <property type="entry name" value="MR_MLE_2"/>
    <property type="match status" value="1"/>
</dbReference>
<dbReference type="InterPro" id="IPR013342">
    <property type="entry name" value="Mandelate_racemase_C"/>
</dbReference>
<evidence type="ECO:0000256" key="1">
    <source>
        <dbReference type="ARBA" id="ARBA00022723"/>
    </source>
</evidence>
<comment type="caution">
    <text evidence="5">The sequence shown here is derived from an EMBL/GenBank/DDBJ whole genome shotgun (WGS) entry which is preliminary data.</text>
</comment>
<dbReference type="InterPro" id="IPR029017">
    <property type="entry name" value="Enolase-like_N"/>
</dbReference>
<dbReference type="InterPro" id="IPR018110">
    <property type="entry name" value="Mandel_Rmase/mucon_lact_enz_CS"/>
</dbReference>
<dbReference type="InterPro" id="IPR036849">
    <property type="entry name" value="Enolase-like_C_sf"/>
</dbReference>
<accession>A0ABU9ISI8</accession>
<dbReference type="RefSeq" id="WP_341693138.1">
    <property type="nucleotide sequence ID" value="NZ_JBBYHS010000012.1"/>
</dbReference>
<dbReference type="InterPro" id="IPR029065">
    <property type="entry name" value="Enolase_C-like"/>
</dbReference>
<evidence type="ECO:0000256" key="2">
    <source>
        <dbReference type="ARBA" id="ARBA00022842"/>
    </source>
</evidence>
<sequence>MKATYEKYMLEFKRPSGTSRGIMTEKETWFIILEEDGKKGIGECGILRGLSADDREDYEEKLNWVCQNIHLGENVLWENLLKFPSIQFGVEMAFLSLKSENPYLLFPSDFTNNSKSIVINGLVWMGEEVFMKEQIEEKLKLGFTCIKLKIGAIDFQKELELLRFIRTHFTAEQIEIRVDANGAFALNEALDKLNQLSGFELHSIEQPVQKNNNDSMAELCKRTPFPIALDEELIGVFSLEEKEALLQKIKPQYIILKPSFVGGFRGTQEWITLAEKHNIGWWITSALESNIGLNAIAQWTFLLNSNMPQGLGTGALYTNNIDCPLEVLNGQLWYSKTKNWDTSFLEKA</sequence>
<dbReference type="SUPFAM" id="SSF54826">
    <property type="entry name" value="Enolase N-terminal domain-like"/>
    <property type="match status" value="1"/>
</dbReference>
<dbReference type="Gene3D" id="3.30.390.10">
    <property type="entry name" value="Enolase-like, N-terminal domain"/>
    <property type="match status" value="1"/>
</dbReference>
<name>A0ABU9ISI8_9FLAO</name>
<dbReference type="SMART" id="SM00922">
    <property type="entry name" value="MR_MLE"/>
    <property type="match status" value="1"/>
</dbReference>
<dbReference type="SFLD" id="SFLDF00009">
    <property type="entry name" value="o-succinylbenzoate_synthase"/>
    <property type="match status" value="1"/>
</dbReference>
<feature type="domain" description="Mandelate racemase/muconate lactonizing enzyme C-terminal" evidence="4">
    <location>
        <begin position="128"/>
        <end position="226"/>
    </location>
</feature>
<dbReference type="Proteomes" id="UP001485226">
    <property type="component" value="Unassembled WGS sequence"/>
</dbReference>
<evidence type="ECO:0000256" key="3">
    <source>
        <dbReference type="ARBA" id="ARBA00023239"/>
    </source>
</evidence>